<dbReference type="SUPFAM" id="SSF47769">
    <property type="entry name" value="SAM/Pointed domain"/>
    <property type="match status" value="1"/>
</dbReference>
<dbReference type="InterPro" id="IPR001660">
    <property type="entry name" value="SAM"/>
</dbReference>
<dbReference type="GO" id="GO:0035255">
    <property type="term" value="F:ionotropic glutamate receptor binding"/>
    <property type="evidence" value="ECO:0007669"/>
    <property type="project" value="TreeGrafter"/>
</dbReference>
<dbReference type="Gene3D" id="1.10.150.50">
    <property type="entry name" value="Transcription Factor, Ets-1"/>
    <property type="match status" value="1"/>
</dbReference>
<evidence type="ECO:0000259" key="2">
    <source>
        <dbReference type="PROSITE" id="PS50105"/>
    </source>
</evidence>
<dbReference type="AlphaFoldDB" id="A0A8R1DF33"/>
<dbReference type="PROSITE" id="PS50105">
    <property type="entry name" value="SAM_DOMAIN"/>
    <property type="match status" value="1"/>
</dbReference>
<dbReference type="FunFam" id="1.10.150.50:FF:000106">
    <property type="entry name" value="Diacylglycerol kinase"/>
    <property type="match status" value="1"/>
</dbReference>
<evidence type="ECO:0000313" key="3">
    <source>
        <dbReference type="EnsemblMetazoa" id="CJA00925.1"/>
    </source>
</evidence>
<dbReference type="InterPro" id="IPR051569">
    <property type="entry name" value="SHANK"/>
</dbReference>
<name>A0A8R1DF33_CAEJA</name>
<dbReference type="EnsemblMetazoa" id="CJA00925.1">
    <property type="protein sequence ID" value="CJA00925.1"/>
    <property type="gene ID" value="WBGene00120129"/>
</dbReference>
<dbReference type="InterPro" id="IPR013761">
    <property type="entry name" value="SAM/pointed_sf"/>
</dbReference>
<dbReference type="SMART" id="SM00454">
    <property type="entry name" value="SAM"/>
    <property type="match status" value="1"/>
</dbReference>
<organism evidence="3 4">
    <name type="scientific">Caenorhabditis japonica</name>
    <dbReference type="NCBI Taxonomy" id="281687"/>
    <lineage>
        <taxon>Eukaryota</taxon>
        <taxon>Metazoa</taxon>
        <taxon>Ecdysozoa</taxon>
        <taxon>Nematoda</taxon>
        <taxon>Chromadorea</taxon>
        <taxon>Rhabditida</taxon>
        <taxon>Rhabditina</taxon>
        <taxon>Rhabditomorpha</taxon>
        <taxon>Rhabditoidea</taxon>
        <taxon>Rhabditidae</taxon>
        <taxon>Peloderinae</taxon>
        <taxon>Caenorhabditis</taxon>
    </lineage>
</organism>
<reference evidence="3" key="2">
    <citation type="submission" date="2022-06" db="UniProtKB">
        <authorList>
            <consortium name="EnsemblMetazoa"/>
        </authorList>
    </citation>
    <scope>IDENTIFICATION</scope>
    <source>
        <strain evidence="3">DF5081</strain>
    </source>
</reference>
<protein>
    <submittedName>
        <fullName evidence="3">SAM domain-containing protein</fullName>
    </submittedName>
</protein>
<dbReference type="PANTHER" id="PTHR24135:SF28">
    <property type="entry name" value="LD13733P"/>
    <property type="match status" value="1"/>
</dbReference>
<feature type="compositionally biased region" description="Basic and acidic residues" evidence="1">
    <location>
        <begin position="288"/>
        <end position="300"/>
    </location>
</feature>
<sequence>MTCKLHVLISRLNSEQPLGLNAFNASMTLSIETKVLFMSIENCGCGLIRLGILIIRFGNLLIRHIQIELCLSRASRVVCAIDDLEEREEAVASVERVVELLEDHFGFPERTRAPAGQPKLGPTPHFTFEIHGDEPDHWRYVINSIRQEMDREEAAIREARKQDLIAGKPKRSRFTAWFHKRFGTRSSPFAFDNIPYWTSDEVCAWLSSIGMSEYGSTFRKNDIQGSELMHLERSDIMDIGITKIGHVKRLQSAISDLRAHNLRARRAQARKKRVAKEYKTDGSGASAGDKRKESSTERYADGQPSTSSAPSGKYAERSARRIPPKDGESAPAILEKDPPSAD</sequence>
<feature type="compositionally biased region" description="Basic and acidic residues" evidence="1">
    <location>
        <begin position="314"/>
        <end position="342"/>
    </location>
</feature>
<accession>A0A8R1DF33</accession>
<dbReference type="GO" id="GO:0030160">
    <property type="term" value="F:synaptic receptor adaptor activity"/>
    <property type="evidence" value="ECO:0007669"/>
    <property type="project" value="TreeGrafter"/>
</dbReference>
<keyword evidence="4" id="KW-1185">Reference proteome</keyword>
<evidence type="ECO:0000313" key="4">
    <source>
        <dbReference type="Proteomes" id="UP000005237"/>
    </source>
</evidence>
<dbReference type="CDD" id="cd09507">
    <property type="entry name" value="SAM_DGK-delta-eta"/>
    <property type="match status" value="1"/>
</dbReference>
<feature type="domain" description="SAM" evidence="2">
    <location>
        <begin position="197"/>
        <end position="260"/>
    </location>
</feature>
<feature type="region of interest" description="Disordered" evidence="1">
    <location>
        <begin position="267"/>
        <end position="342"/>
    </location>
</feature>
<dbReference type="Proteomes" id="UP000005237">
    <property type="component" value="Unassembled WGS sequence"/>
</dbReference>
<dbReference type="OMA" id="FMSIENC"/>
<evidence type="ECO:0000256" key="1">
    <source>
        <dbReference type="SAM" id="MobiDB-lite"/>
    </source>
</evidence>
<reference evidence="4" key="1">
    <citation type="submission" date="2010-08" db="EMBL/GenBank/DDBJ databases">
        <authorList>
            <consortium name="Caenorhabditis japonica Sequencing Consortium"/>
            <person name="Wilson R.K."/>
        </authorList>
    </citation>
    <scope>NUCLEOTIDE SEQUENCE [LARGE SCALE GENOMIC DNA]</scope>
    <source>
        <strain evidence="4">DF5081</strain>
    </source>
</reference>
<dbReference type="PANTHER" id="PTHR24135">
    <property type="entry name" value="SH3 AND MULTIPLE ANKYRIN REPEAT DOMAINS PROTEIN"/>
    <property type="match status" value="1"/>
</dbReference>
<dbReference type="Pfam" id="PF00536">
    <property type="entry name" value="SAM_1"/>
    <property type="match status" value="1"/>
</dbReference>
<proteinExistence type="predicted"/>